<organism evidence="1">
    <name type="scientific">uncultured marine virus</name>
    <dbReference type="NCBI Taxonomy" id="186617"/>
    <lineage>
        <taxon>Viruses</taxon>
        <taxon>environmental samples</taxon>
    </lineage>
</organism>
<reference evidence="1" key="2">
    <citation type="submission" date="2015-03" db="EMBL/GenBank/DDBJ databases">
        <authorList>
            <person name="Chow C.-E.T."/>
            <person name="Winget D.M."/>
            <person name="White R.A.III."/>
            <person name="Hallam S.J."/>
            <person name="Suttle C.A."/>
        </authorList>
    </citation>
    <scope>NUCLEOTIDE SEQUENCE</scope>
    <source>
        <strain evidence="1">H4084944</strain>
    </source>
</reference>
<evidence type="ECO:0000313" key="1">
    <source>
        <dbReference type="EMBL" id="AKH47280.1"/>
    </source>
</evidence>
<reference evidence="1" key="1">
    <citation type="journal article" date="2015" name="Front. Microbiol.">
        <title>Combining genomic sequencing methods to explore viral diversity and reveal potential virus-host interactions.</title>
        <authorList>
            <person name="Chow C.E."/>
            <person name="Winget D.M."/>
            <person name="White R.A.III."/>
            <person name="Hallam S.J."/>
            <person name="Suttle C.A."/>
        </authorList>
    </citation>
    <scope>NUCLEOTIDE SEQUENCE</scope>
    <source>
        <strain evidence="1">H4084944</strain>
    </source>
</reference>
<protein>
    <submittedName>
        <fullName evidence="1">Uncharacterized protein</fullName>
    </submittedName>
</protein>
<proteinExistence type="predicted"/>
<accession>A0A0F7L5T9</accession>
<dbReference type="EMBL" id="KR029590">
    <property type="protein sequence ID" value="AKH47280.1"/>
    <property type="molecule type" value="Genomic_DNA"/>
</dbReference>
<name>A0A0F7L5T9_9VIRU</name>
<sequence>MASGDTKLSICSDSLIMLGASPLSSFSEGTDAAQICDRLYDDITDFVLGLYPWSFSYKKVQLAREVDTPATEWKYQYVMPADLIGSGARALFTSSTPGARPVNEGWEIVGGKLMTSLETVYIDYQYHPSEAIMPTFFVQLLKYWLAWHFAETVTDQITKAQYFQLLAVGSPGENMRGGMTRQAMQIEGANMPNQVIEDYDLISVRG</sequence>